<sequence>MAGKIGSPPPTPPASPDPAPFDIYPVHMLDNHKSARNIMMQWIFRVDAQLDADKVRAALALVLETGDWCKLAGRLHYTKAGTLEIRVPHTFTDQEPPFTYTHRDRTAEAFDDDELRRALPSGLPRIYPQTAEANAAIFTTDTPRTLQEHIKRGLPQLALAVTTFRDATLLELAWPHTVMDATGQRELLAAWSLALAGRAGEVRPLAGAGEDVARRVAGEECAEDGPPDVRRGRELVGLGKVLFFGRYLWRLATSGRADWRIFHLPRAVIRRWRDGGVAELPRDPDTGRAPFVSDGDLLCAWLVTLVAAGRSPQTRYVVAGSVNYRGRVPALRDGVYVQNLLGLYFASIPAATVVSGSDDAAAAVVVARIALAHRREVALQTSEAQVLHQLRRRRADADAGRDQGAVPVYCAPDEVVVMCNNLSGLRIGAAADFGPAVVPVPGGTGSGRVVSHHYLSSDDGNRPTPYFVCLDQDKDGYWIRGNAAPETWEEIGRVIGA</sequence>
<comment type="caution">
    <text evidence="1">The sequence shown here is derived from an EMBL/GenBank/DDBJ whole genome shotgun (WGS) entry which is preliminary data.</text>
</comment>
<organism evidence="1 2">
    <name type="scientific">Cordyceps fumosorosea (strain ARSEF 2679)</name>
    <name type="common">Isaria fumosorosea</name>
    <dbReference type="NCBI Taxonomy" id="1081104"/>
    <lineage>
        <taxon>Eukaryota</taxon>
        <taxon>Fungi</taxon>
        <taxon>Dikarya</taxon>
        <taxon>Ascomycota</taxon>
        <taxon>Pezizomycotina</taxon>
        <taxon>Sordariomycetes</taxon>
        <taxon>Hypocreomycetidae</taxon>
        <taxon>Hypocreales</taxon>
        <taxon>Cordycipitaceae</taxon>
        <taxon>Cordyceps</taxon>
    </lineage>
</organism>
<dbReference type="RefSeq" id="XP_018703284.1">
    <property type="nucleotide sequence ID" value="XM_018849785.1"/>
</dbReference>
<dbReference type="OrthoDB" id="21502at2759"/>
<gene>
    <name evidence="1" type="ORF">ISF_06181</name>
</gene>
<keyword evidence="1" id="KW-0378">Hydrolase</keyword>
<dbReference type="InterPro" id="IPR023213">
    <property type="entry name" value="CAT-like_dom_sf"/>
</dbReference>
<dbReference type="AlphaFoldDB" id="A0A167T265"/>
<evidence type="ECO:0000313" key="2">
    <source>
        <dbReference type="Proteomes" id="UP000076744"/>
    </source>
</evidence>
<dbReference type="EMBL" id="AZHB01000015">
    <property type="protein sequence ID" value="OAA60171.1"/>
    <property type="molecule type" value="Genomic_DNA"/>
</dbReference>
<evidence type="ECO:0000313" key="1">
    <source>
        <dbReference type="EMBL" id="OAA60171.1"/>
    </source>
</evidence>
<dbReference type="STRING" id="1081104.A0A167T265"/>
<protein>
    <submittedName>
        <fullName evidence="1">Alpha/beta hydrolase fold-3</fullName>
    </submittedName>
</protein>
<proteinExistence type="predicted"/>
<reference evidence="1 2" key="1">
    <citation type="journal article" date="2016" name="Genome Biol. Evol.">
        <title>Divergent and convergent evolution of fungal pathogenicity.</title>
        <authorList>
            <person name="Shang Y."/>
            <person name="Xiao G."/>
            <person name="Zheng P."/>
            <person name="Cen K."/>
            <person name="Zhan S."/>
            <person name="Wang C."/>
        </authorList>
    </citation>
    <scope>NUCLEOTIDE SEQUENCE [LARGE SCALE GENOMIC DNA]</scope>
    <source>
        <strain evidence="1 2">ARSEF 2679</strain>
    </source>
</reference>
<dbReference type="Proteomes" id="UP000076744">
    <property type="component" value="Unassembled WGS sequence"/>
</dbReference>
<dbReference type="Gene3D" id="3.30.559.10">
    <property type="entry name" value="Chloramphenicol acetyltransferase-like domain"/>
    <property type="match status" value="2"/>
</dbReference>
<name>A0A167T265_CORFA</name>
<accession>A0A167T265</accession>
<keyword evidence="2" id="KW-1185">Reference proteome</keyword>
<dbReference type="GO" id="GO:0016787">
    <property type="term" value="F:hydrolase activity"/>
    <property type="evidence" value="ECO:0007669"/>
    <property type="project" value="UniProtKB-KW"/>
</dbReference>
<dbReference type="GeneID" id="30022473"/>